<dbReference type="InterPro" id="IPR023395">
    <property type="entry name" value="MCP_dom_sf"/>
</dbReference>
<keyword evidence="6" id="KW-0496">Mitochondrion</keyword>
<keyword evidence="4 8" id="KW-0812">Transmembrane</keyword>
<dbReference type="SUPFAM" id="SSF103506">
    <property type="entry name" value="Mitochondrial carrier"/>
    <property type="match status" value="2"/>
</dbReference>
<feature type="region of interest" description="Disordered" evidence="9">
    <location>
        <begin position="565"/>
        <end position="640"/>
    </location>
</feature>
<evidence type="ECO:0000256" key="6">
    <source>
        <dbReference type="ARBA" id="ARBA00023128"/>
    </source>
</evidence>
<accession>A0A086J770</accession>
<evidence type="ECO:0000313" key="10">
    <source>
        <dbReference type="EMBL" id="KFG27988.1"/>
    </source>
</evidence>
<protein>
    <submittedName>
        <fullName evidence="10">Mitochondrial carrier superfamily protein</fullName>
    </submittedName>
</protein>
<sequence length="885" mass="94266">MQEGGRGDRTPLVGPKGAQGATFNASKAPQPGSESGELSEKKSEKTNMEEIVKGREPAAPRPEGWETSLDWEEWQGDWPLPLHAAAGSIAGLMEHLAVYPIDTIKTRAQALCMSPPPHPSEASTDCTRGEQREPRTSCLRDAQPRETPASQGLSNRPYAGDGARSLWGGGTEGRLAAGPAEGRVALQMPHSPLERFCPLRRNPLPPVGQGPCLGPSPLSSLAYSTPVKTPGDRGTGLRPLVTVSRPYASFSLSPGGSWPAVALREAGLGPRAFGCSPASQQARQRAVPSSSGLLLTEVYQRGGSSRRLADVLRGGEGQGALARAFRDRGNSSVPAYNDVGHILSGARQRPIARSLEDAVERMRFASVCPNLTGASARAVGPDRVRGVPSSSCVGIARLFPASGSAVSPFSRSAFSLHSVSPLSVPTSLLTQPLGERGQAPRFPWHSAAALEGPGAGAVWRRQLAILAGPGDSRGSGVSASLVRKTACRTHATLAPIAEEEFRVSRGRFSIVSAAKSLYAEGGIPRFYRGATAVASGCIPAHAFYFLSYERMKQFFLEKKERLALPEGRGPVPSETEDAAMKRRRRSDTAGGDASNGPHQRESPLKPRDPGDVPPGSGWADGWVAVGDRPRAPGGGACTGEAGAQVAAEGAQLSPIESLICGGIATLTHDVILTPMDVIKQRLQLGCYKSPLDCLRTVLQDEGGMALCRSLPATVLLNVPFGATLVCVNEWMKQAVLPPCEGADRRSHLHLYFFCAAVSGGVAGLISNPLDVIKTRLQTQDCYRQQQEAVARQARMRVCGRAGGSDRAQQHRPACVQKAFLPRVTKKYSSLHSAVRTIFREEGFRGFWRGTSTRIALNTPATGICWGTYETVKFLWKRFNVADGNM</sequence>
<organism evidence="10 11">
    <name type="scientific">Toxoplasma gondii p89</name>
    <dbReference type="NCBI Taxonomy" id="943119"/>
    <lineage>
        <taxon>Eukaryota</taxon>
        <taxon>Sar</taxon>
        <taxon>Alveolata</taxon>
        <taxon>Apicomplexa</taxon>
        <taxon>Conoidasida</taxon>
        <taxon>Coccidia</taxon>
        <taxon>Eucoccidiorida</taxon>
        <taxon>Eimeriorina</taxon>
        <taxon>Sarcocystidae</taxon>
        <taxon>Toxoplasma</taxon>
    </lineage>
</organism>
<evidence type="ECO:0000256" key="4">
    <source>
        <dbReference type="ARBA" id="ARBA00022692"/>
    </source>
</evidence>
<dbReference type="Gene3D" id="1.50.40.10">
    <property type="entry name" value="Mitochondrial carrier domain"/>
    <property type="match status" value="3"/>
</dbReference>
<dbReference type="AlphaFoldDB" id="A0A086J770"/>
<keyword evidence="7 8" id="KW-0472">Membrane</keyword>
<gene>
    <name evidence="10" type="ORF">TGP89_277090</name>
</gene>
<keyword evidence="3" id="KW-0813">Transport</keyword>
<comment type="subcellular location">
    <subcellularLocation>
        <location evidence="1">Mitochondrion membrane</location>
        <topology evidence="1">Multi-pass membrane protein</topology>
    </subcellularLocation>
</comment>
<dbReference type="Proteomes" id="UP000028828">
    <property type="component" value="Unassembled WGS sequence"/>
</dbReference>
<dbReference type="Pfam" id="PF00153">
    <property type="entry name" value="Mito_carr"/>
    <property type="match status" value="5"/>
</dbReference>
<comment type="similarity">
    <text evidence="2">Belongs to the mitochondrial carrier (TC 2.A.29) family.</text>
</comment>
<dbReference type="InterPro" id="IPR018108">
    <property type="entry name" value="MCP_transmembrane"/>
</dbReference>
<evidence type="ECO:0000313" key="11">
    <source>
        <dbReference type="Proteomes" id="UP000028828"/>
    </source>
</evidence>
<comment type="caution">
    <text evidence="10">The sequence shown here is derived from an EMBL/GenBank/DDBJ whole genome shotgun (WGS) entry which is preliminary data.</text>
</comment>
<evidence type="ECO:0000256" key="9">
    <source>
        <dbReference type="SAM" id="MobiDB-lite"/>
    </source>
</evidence>
<dbReference type="PANTHER" id="PTHR45758">
    <property type="entry name" value="MITOFERRIN-1-RELATED"/>
    <property type="match status" value="1"/>
</dbReference>
<feature type="compositionally biased region" description="Basic and acidic residues" evidence="9">
    <location>
        <begin position="598"/>
        <end position="610"/>
    </location>
</feature>
<feature type="repeat" description="Solcar" evidence="8">
    <location>
        <begin position="478"/>
        <end position="554"/>
    </location>
</feature>
<reference evidence="10 11" key="1">
    <citation type="submission" date="2014-03" db="EMBL/GenBank/DDBJ databases">
        <authorList>
            <person name="Sibley D."/>
            <person name="Venepally P."/>
            <person name="Karamycheva S."/>
            <person name="Hadjithomas M."/>
            <person name="Khan A."/>
            <person name="Brunk B."/>
            <person name="Roos D."/>
            <person name="Caler E."/>
            <person name="Lorenzi H."/>
        </authorList>
    </citation>
    <scope>NUCLEOTIDE SEQUENCE [LARGE SCALE GENOMIC DNA]</scope>
    <source>
        <strain evidence="11">p89</strain>
    </source>
</reference>
<evidence type="ECO:0000256" key="7">
    <source>
        <dbReference type="ARBA" id="ARBA00023136"/>
    </source>
</evidence>
<dbReference type="PANTHER" id="PTHR45758:SF4">
    <property type="entry name" value="MITOFERRIN-1"/>
    <property type="match status" value="1"/>
</dbReference>
<feature type="compositionally biased region" description="Basic and acidic residues" evidence="9">
    <location>
        <begin position="38"/>
        <end position="58"/>
    </location>
</feature>
<dbReference type="GO" id="GO:0031966">
    <property type="term" value="C:mitochondrial membrane"/>
    <property type="evidence" value="ECO:0007669"/>
    <property type="project" value="UniProtKB-SubCell"/>
</dbReference>
<name>A0A086J770_TOXGO</name>
<evidence type="ECO:0000256" key="1">
    <source>
        <dbReference type="ARBA" id="ARBA00004225"/>
    </source>
</evidence>
<dbReference type="GO" id="GO:0048250">
    <property type="term" value="P:iron import into the mitochondrion"/>
    <property type="evidence" value="ECO:0007669"/>
    <property type="project" value="TreeGrafter"/>
</dbReference>
<dbReference type="GO" id="GO:0015093">
    <property type="term" value="F:ferrous iron transmembrane transporter activity"/>
    <property type="evidence" value="ECO:0007669"/>
    <property type="project" value="TreeGrafter"/>
</dbReference>
<feature type="region of interest" description="Disordered" evidence="9">
    <location>
        <begin position="114"/>
        <end position="160"/>
    </location>
</feature>
<feature type="repeat" description="Solcar" evidence="8">
    <location>
        <begin position="750"/>
        <end position="874"/>
    </location>
</feature>
<evidence type="ECO:0000256" key="5">
    <source>
        <dbReference type="ARBA" id="ARBA00022989"/>
    </source>
</evidence>
<evidence type="ECO:0000256" key="8">
    <source>
        <dbReference type="PROSITE-ProRule" id="PRU00282"/>
    </source>
</evidence>
<evidence type="ECO:0000256" key="2">
    <source>
        <dbReference type="ARBA" id="ARBA00006375"/>
    </source>
</evidence>
<evidence type="ECO:0000256" key="3">
    <source>
        <dbReference type="ARBA" id="ARBA00022448"/>
    </source>
</evidence>
<feature type="repeat" description="Solcar" evidence="8">
    <location>
        <begin position="652"/>
        <end position="734"/>
    </location>
</feature>
<keyword evidence="5" id="KW-1133">Transmembrane helix</keyword>
<dbReference type="EMBL" id="AEYI02002510">
    <property type="protein sequence ID" value="KFG27988.1"/>
    <property type="molecule type" value="Genomic_DNA"/>
</dbReference>
<proteinExistence type="inferred from homology"/>
<dbReference type="VEuPathDB" id="ToxoDB:TGP89_277090"/>
<feature type="region of interest" description="Disordered" evidence="9">
    <location>
        <begin position="1"/>
        <end position="67"/>
    </location>
</feature>
<dbReference type="PROSITE" id="PS50920">
    <property type="entry name" value="SOLCAR"/>
    <property type="match status" value="3"/>
</dbReference>
<dbReference type="OrthoDB" id="43906at2759"/>